<protein>
    <submittedName>
        <fullName evidence="2">Polyisoprenoid-binding protein YceI</fullName>
    </submittedName>
</protein>
<dbReference type="RefSeq" id="WP_079685150.1">
    <property type="nucleotide sequence ID" value="NZ_FUZU01000001.1"/>
</dbReference>
<gene>
    <name evidence="2" type="ORF">SAMN05660236_0532</name>
</gene>
<sequence length="181" mass="19793">MEIKTFEIVNAHSNIDWIGRKVTGAHNGTIALKEGSLTFVNGQLKSGKVIIDTTSIKILDVTDPATNAQFAGHLASDDFFNSAIYTEAELAITSSKRVSDKVHHIIGDLTIKGITHPISFDAQIDNTNDRITAHGNIVIDRTKYGMRFRSGNFFKDLGDTLIYNEFELNVSITAKAAVAVI</sequence>
<dbReference type="InterPro" id="IPR036761">
    <property type="entry name" value="TTHA0802/YceI-like_sf"/>
</dbReference>
<dbReference type="PANTHER" id="PTHR34406">
    <property type="entry name" value="PROTEIN YCEI"/>
    <property type="match status" value="1"/>
</dbReference>
<dbReference type="STRING" id="688867.SAMN05660236_0532"/>
<accession>A0A1T5IY90</accession>
<dbReference type="Proteomes" id="UP000190961">
    <property type="component" value="Unassembled WGS sequence"/>
</dbReference>
<dbReference type="Gene3D" id="2.40.128.110">
    <property type="entry name" value="Lipid/polyisoprenoid-binding, YceI-like"/>
    <property type="match status" value="1"/>
</dbReference>
<dbReference type="OrthoDB" id="951410at2"/>
<organism evidence="2 3">
    <name type="scientific">Ohtaekwangia koreensis</name>
    <dbReference type="NCBI Taxonomy" id="688867"/>
    <lineage>
        <taxon>Bacteria</taxon>
        <taxon>Pseudomonadati</taxon>
        <taxon>Bacteroidota</taxon>
        <taxon>Cytophagia</taxon>
        <taxon>Cytophagales</taxon>
        <taxon>Fulvivirgaceae</taxon>
        <taxon>Ohtaekwangia</taxon>
    </lineage>
</organism>
<proteinExistence type="predicted"/>
<evidence type="ECO:0000313" key="3">
    <source>
        <dbReference type="Proteomes" id="UP000190961"/>
    </source>
</evidence>
<dbReference type="SMART" id="SM00867">
    <property type="entry name" value="YceI"/>
    <property type="match status" value="1"/>
</dbReference>
<feature type="domain" description="Lipid/polyisoprenoid-binding YceI-like" evidence="1">
    <location>
        <begin position="5"/>
        <end position="175"/>
    </location>
</feature>
<dbReference type="PANTHER" id="PTHR34406:SF1">
    <property type="entry name" value="PROTEIN YCEI"/>
    <property type="match status" value="1"/>
</dbReference>
<dbReference type="Pfam" id="PF04264">
    <property type="entry name" value="YceI"/>
    <property type="match status" value="1"/>
</dbReference>
<name>A0A1T5IY90_9BACT</name>
<dbReference type="EMBL" id="FUZU01000001">
    <property type="protein sequence ID" value="SKC44071.1"/>
    <property type="molecule type" value="Genomic_DNA"/>
</dbReference>
<evidence type="ECO:0000313" key="2">
    <source>
        <dbReference type="EMBL" id="SKC44071.1"/>
    </source>
</evidence>
<keyword evidence="3" id="KW-1185">Reference proteome</keyword>
<dbReference type="SUPFAM" id="SSF101874">
    <property type="entry name" value="YceI-like"/>
    <property type="match status" value="1"/>
</dbReference>
<evidence type="ECO:0000259" key="1">
    <source>
        <dbReference type="SMART" id="SM00867"/>
    </source>
</evidence>
<dbReference type="AlphaFoldDB" id="A0A1T5IY90"/>
<dbReference type="InterPro" id="IPR007372">
    <property type="entry name" value="Lipid/polyisoprenoid-bd_YceI"/>
</dbReference>
<reference evidence="2 3" key="1">
    <citation type="submission" date="2017-02" db="EMBL/GenBank/DDBJ databases">
        <authorList>
            <person name="Peterson S.W."/>
        </authorList>
    </citation>
    <scope>NUCLEOTIDE SEQUENCE [LARGE SCALE GENOMIC DNA]</scope>
    <source>
        <strain evidence="2 3">DSM 25262</strain>
    </source>
</reference>